<dbReference type="GO" id="GO:0030276">
    <property type="term" value="F:clathrin binding"/>
    <property type="evidence" value="ECO:0007669"/>
    <property type="project" value="TreeGrafter"/>
</dbReference>
<dbReference type="AlphaFoldDB" id="A0AAV9IWK7"/>
<dbReference type="Proteomes" id="UP001301350">
    <property type="component" value="Unassembled WGS sequence"/>
</dbReference>
<feature type="region of interest" description="Disordered" evidence="1">
    <location>
        <begin position="225"/>
        <end position="265"/>
    </location>
</feature>
<proteinExistence type="predicted"/>
<feature type="compositionally biased region" description="Low complexity" evidence="1">
    <location>
        <begin position="384"/>
        <end position="400"/>
    </location>
</feature>
<dbReference type="SMART" id="SM00273">
    <property type="entry name" value="ENTH"/>
    <property type="match status" value="1"/>
</dbReference>
<dbReference type="GO" id="GO:0005768">
    <property type="term" value="C:endosome"/>
    <property type="evidence" value="ECO:0007669"/>
    <property type="project" value="TreeGrafter"/>
</dbReference>
<dbReference type="PROSITE" id="PS50942">
    <property type="entry name" value="ENTH"/>
    <property type="match status" value="1"/>
</dbReference>
<dbReference type="CDD" id="cd03571">
    <property type="entry name" value="ENTH"/>
    <property type="match status" value="1"/>
</dbReference>
<gene>
    <name evidence="3" type="ORF">CDCA_CDCA08G2493</name>
</gene>
<dbReference type="GO" id="GO:0005886">
    <property type="term" value="C:plasma membrane"/>
    <property type="evidence" value="ECO:0007669"/>
    <property type="project" value="TreeGrafter"/>
</dbReference>
<dbReference type="FunFam" id="1.25.40.90:FF:000006">
    <property type="entry name" value="Clathrin interactor 1"/>
    <property type="match status" value="1"/>
</dbReference>
<feature type="compositionally biased region" description="Low complexity" evidence="1">
    <location>
        <begin position="250"/>
        <end position="265"/>
    </location>
</feature>
<name>A0AAV9IWK7_CYACA</name>
<dbReference type="Pfam" id="PF01417">
    <property type="entry name" value="ENTH"/>
    <property type="match status" value="1"/>
</dbReference>
<dbReference type="GO" id="GO:0030125">
    <property type="term" value="C:clathrin vesicle coat"/>
    <property type="evidence" value="ECO:0007669"/>
    <property type="project" value="TreeGrafter"/>
</dbReference>
<dbReference type="SUPFAM" id="SSF48464">
    <property type="entry name" value="ENTH/VHS domain"/>
    <property type="match status" value="1"/>
</dbReference>
<keyword evidence="4" id="KW-1185">Reference proteome</keyword>
<evidence type="ECO:0000313" key="3">
    <source>
        <dbReference type="EMBL" id="KAK4536468.1"/>
    </source>
</evidence>
<organism evidence="3 4">
    <name type="scientific">Cyanidium caldarium</name>
    <name type="common">Red alga</name>
    <dbReference type="NCBI Taxonomy" id="2771"/>
    <lineage>
        <taxon>Eukaryota</taxon>
        <taxon>Rhodophyta</taxon>
        <taxon>Bangiophyceae</taxon>
        <taxon>Cyanidiales</taxon>
        <taxon>Cyanidiaceae</taxon>
        <taxon>Cyanidium</taxon>
    </lineage>
</organism>
<dbReference type="EMBL" id="JANCYW010000008">
    <property type="protein sequence ID" value="KAK4536468.1"/>
    <property type="molecule type" value="Genomic_DNA"/>
</dbReference>
<comment type="caution">
    <text evidence="3">The sequence shown here is derived from an EMBL/GenBank/DDBJ whole genome shotgun (WGS) entry which is preliminary data.</text>
</comment>
<dbReference type="InterPro" id="IPR013809">
    <property type="entry name" value="ENTH"/>
</dbReference>
<evidence type="ECO:0000256" key="1">
    <source>
        <dbReference type="SAM" id="MobiDB-lite"/>
    </source>
</evidence>
<dbReference type="PANTHER" id="PTHR12276">
    <property type="entry name" value="EPSIN/ENT-RELATED"/>
    <property type="match status" value="1"/>
</dbReference>
<evidence type="ECO:0000259" key="2">
    <source>
        <dbReference type="PROSITE" id="PS50942"/>
    </source>
</evidence>
<feature type="region of interest" description="Disordered" evidence="1">
    <location>
        <begin position="279"/>
        <end position="318"/>
    </location>
</feature>
<evidence type="ECO:0000313" key="4">
    <source>
        <dbReference type="Proteomes" id="UP001301350"/>
    </source>
</evidence>
<dbReference type="GO" id="GO:0005543">
    <property type="term" value="F:phospholipid binding"/>
    <property type="evidence" value="ECO:0007669"/>
    <property type="project" value="TreeGrafter"/>
</dbReference>
<feature type="compositionally biased region" description="Low complexity" evidence="1">
    <location>
        <begin position="294"/>
        <end position="303"/>
    </location>
</feature>
<sequence length="434" mass="46739">MDRVDWTEVKRKGQKQRGRLVSWLKDAVMTDIENKVRAATSVEEYGVTQREMAEIAAATHNAEEYPLIMGVIWSRLNDQGRYWRRVYKALDLLRYLALHGSPRVLDEARTGVHHLQALQEFRYFDPREKRDCGLSVRQRAKLVVEIVTDPRRFEEEQQRSLVMRQKMSASVGSTAMGIPAYASYAGSGGGAYAPNAPYAASFGGFAGFEPRASSLEAERRGSLAAYDGRARSHSPPPSRGPTMASLLPEPTGTTTASTTTRTRGPTVDDLLSFEEAPAQGHHNNRHDDGESKQPAAVTAAANDPADEWSDFTAPATGAPAAEDDFFRQIDTGGAASTASASAATNALRPHRPNTMTAAPSDGIEWTSATNVLPAAATTPAHRLPTSTTYPPNSSNSSITSGDRGDAAGADPFSSLLAEVSLTTAPRRGKPRPDG</sequence>
<dbReference type="PANTHER" id="PTHR12276:SF45">
    <property type="entry name" value="CLATHRIN INTERACTOR 1"/>
    <property type="match status" value="1"/>
</dbReference>
<dbReference type="GO" id="GO:0006897">
    <property type="term" value="P:endocytosis"/>
    <property type="evidence" value="ECO:0007669"/>
    <property type="project" value="TreeGrafter"/>
</dbReference>
<feature type="region of interest" description="Disordered" evidence="1">
    <location>
        <begin position="336"/>
        <end position="361"/>
    </location>
</feature>
<protein>
    <recommendedName>
        <fullName evidence="2">ENTH domain-containing protein</fullName>
    </recommendedName>
</protein>
<dbReference type="Gene3D" id="1.25.40.90">
    <property type="match status" value="1"/>
</dbReference>
<feature type="domain" description="ENTH" evidence="2">
    <location>
        <begin position="24"/>
        <end position="157"/>
    </location>
</feature>
<dbReference type="InterPro" id="IPR008942">
    <property type="entry name" value="ENTH_VHS"/>
</dbReference>
<reference evidence="3 4" key="1">
    <citation type="submission" date="2022-07" db="EMBL/GenBank/DDBJ databases">
        <title>Genome-wide signatures of adaptation to extreme environments.</title>
        <authorList>
            <person name="Cho C.H."/>
            <person name="Yoon H.S."/>
        </authorList>
    </citation>
    <scope>NUCLEOTIDE SEQUENCE [LARGE SCALE GENOMIC DNA]</scope>
    <source>
        <strain evidence="3 4">DBV 063 E5</strain>
    </source>
</reference>
<accession>A0AAV9IWK7</accession>
<feature type="region of interest" description="Disordered" evidence="1">
    <location>
        <begin position="379"/>
        <end position="434"/>
    </location>
</feature>